<keyword evidence="2" id="KW-1185">Reference proteome</keyword>
<evidence type="ECO:0000313" key="1">
    <source>
        <dbReference type="EMBL" id="MFG6490488.1"/>
    </source>
</evidence>
<organism evidence="1 2">
    <name type="scientific">Pelomonas candidula</name>
    <dbReference type="NCBI Taxonomy" id="3299025"/>
    <lineage>
        <taxon>Bacteria</taxon>
        <taxon>Pseudomonadati</taxon>
        <taxon>Pseudomonadota</taxon>
        <taxon>Betaproteobacteria</taxon>
        <taxon>Burkholderiales</taxon>
        <taxon>Sphaerotilaceae</taxon>
        <taxon>Roseateles</taxon>
    </lineage>
</organism>
<reference evidence="1 2" key="1">
    <citation type="submission" date="2024-08" db="EMBL/GenBank/DDBJ databases">
        <authorList>
            <person name="Lu H."/>
        </authorList>
    </citation>
    <scope>NUCLEOTIDE SEQUENCE [LARGE SCALE GENOMIC DNA]</scope>
    <source>
        <strain evidence="1 2">BYS78W</strain>
    </source>
</reference>
<protein>
    <submittedName>
        <fullName evidence="1">Uncharacterized protein</fullName>
    </submittedName>
</protein>
<sequence length="135" mass="14764">MLDVRFNLLWAVGATAMQVAADAPIACTLSSAELPGRLAWIRQVTAQSLTAHRLEETTLHLTYAREARIELERIVDGERRCCGFLRFYLRDTPVSVELTIEAPAEAGADARWLFDQFLPQLVAAKACGCSPGACG</sequence>
<comment type="caution">
    <text evidence="1">The sequence shown here is derived from an EMBL/GenBank/DDBJ whole genome shotgun (WGS) entry which is preliminary data.</text>
</comment>
<dbReference type="Proteomes" id="UP001606134">
    <property type="component" value="Unassembled WGS sequence"/>
</dbReference>
<name>A0ABW7HLD2_9BURK</name>
<accession>A0ABW7HLD2</accession>
<dbReference type="EMBL" id="JBIGIC010000024">
    <property type="protein sequence ID" value="MFG6490488.1"/>
    <property type="molecule type" value="Genomic_DNA"/>
</dbReference>
<evidence type="ECO:0000313" key="2">
    <source>
        <dbReference type="Proteomes" id="UP001606134"/>
    </source>
</evidence>
<gene>
    <name evidence="1" type="ORF">ACG04R_27735</name>
</gene>
<proteinExistence type="predicted"/>